<dbReference type="InterPro" id="IPR048376">
    <property type="entry name" value="YqiJ_N"/>
</dbReference>
<evidence type="ECO:0000259" key="2">
    <source>
        <dbReference type="Pfam" id="PF07290"/>
    </source>
</evidence>
<dbReference type="Proteomes" id="UP000094609">
    <property type="component" value="Chromosome"/>
</dbReference>
<dbReference type="STRING" id="1193502.SHALO_2499"/>
<evidence type="ECO:0000313" key="5">
    <source>
        <dbReference type="Proteomes" id="UP000094609"/>
    </source>
</evidence>
<feature type="domain" description="Inner membrane protein YqiJ OB-fold" evidence="2">
    <location>
        <begin position="144"/>
        <end position="206"/>
    </location>
</feature>
<keyword evidence="5" id="KW-1185">Reference proteome</keyword>
<sequence length="216" mass="23425">MFDMFWLPELQPFTIALIIMLVIALLEGVGLLLGVGLSTLFDSLLPDIDFDINEPSGALTHFMGWMNIGRVPLLAIIICFLTSFGAIGYLIQSILYGVMGIFLPSALAIVLSFAMALPATRITTNAIRKVIPSDESSALSQEDLIGSAATITLGRATKGSPAEAKYVDKYEQAHYFMVEPEEGGIEFKAGETVILAKQSPKGFYAIKNTLSQLEKE</sequence>
<organism evidence="4 5">
    <name type="scientific">Sulfurospirillum halorespirans DSM 13726</name>
    <dbReference type="NCBI Taxonomy" id="1193502"/>
    <lineage>
        <taxon>Bacteria</taxon>
        <taxon>Pseudomonadati</taxon>
        <taxon>Campylobacterota</taxon>
        <taxon>Epsilonproteobacteria</taxon>
        <taxon>Campylobacterales</taxon>
        <taxon>Sulfurospirillaceae</taxon>
        <taxon>Sulfurospirillum</taxon>
    </lineage>
</organism>
<dbReference type="KEGG" id="shal:SHALO_2499"/>
<protein>
    <submittedName>
        <fullName evidence="4">Membrane protein</fullName>
    </submittedName>
</protein>
<evidence type="ECO:0000313" key="4">
    <source>
        <dbReference type="EMBL" id="AOO66258.1"/>
    </source>
</evidence>
<dbReference type="Pfam" id="PF07290">
    <property type="entry name" value="YqiJ_OB"/>
    <property type="match status" value="1"/>
</dbReference>
<name>A0A1D7TMN9_9BACT</name>
<dbReference type="InterPro" id="IPR010840">
    <property type="entry name" value="YqiJ_OB"/>
</dbReference>
<keyword evidence="1" id="KW-0812">Transmembrane</keyword>
<proteinExistence type="predicted"/>
<gene>
    <name evidence="4" type="ORF">SHALO_2499</name>
</gene>
<dbReference type="AlphaFoldDB" id="A0A1D7TMN9"/>
<reference evidence="5" key="1">
    <citation type="submission" date="2016-08" db="EMBL/GenBank/DDBJ databases">
        <title>Complete genome sequence of the organohalide-respiring Epsilonproteobacterium Sulfurospirillum halorespirans.</title>
        <authorList>
            <person name="Goris T."/>
            <person name="Zimmermann J."/>
            <person name="Schenz B."/>
            <person name="Lemos M."/>
            <person name="Hackermueller J."/>
            <person name="Diekert G."/>
        </authorList>
    </citation>
    <scope>NUCLEOTIDE SEQUENCE [LARGE SCALE GENOMIC DNA]</scope>
    <source>
        <strain>DSM 13726</strain>
        <strain evidence="5">PCE-M2</strain>
    </source>
</reference>
<dbReference type="Pfam" id="PF21001">
    <property type="entry name" value="YqiJ_N"/>
    <property type="match status" value="1"/>
</dbReference>
<dbReference type="EMBL" id="CP017111">
    <property type="protein sequence ID" value="AOO66258.1"/>
    <property type="molecule type" value="Genomic_DNA"/>
</dbReference>
<keyword evidence="1" id="KW-1133">Transmembrane helix</keyword>
<dbReference type="RefSeq" id="WP_084010922.1">
    <property type="nucleotide sequence ID" value="NZ_CP017111.1"/>
</dbReference>
<evidence type="ECO:0000259" key="3">
    <source>
        <dbReference type="Pfam" id="PF21001"/>
    </source>
</evidence>
<keyword evidence="1" id="KW-0472">Membrane</keyword>
<feature type="transmembrane region" description="Helical" evidence="1">
    <location>
        <begin position="71"/>
        <end position="91"/>
    </location>
</feature>
<evidence type="ECO:0000256" key="1">
    <source>
        <dbReference type="SAM" id="Phobius"/>
    </source>
</evidence>
<feature type="domain" description="Inner membrane protein YqiJ N-terminal" evidence="3">
    <location>
        <begin position="12"/>
        <end position="121"/>
    </location>
</feature>
<feature type="transmembrane region" description="Helical" evidence="1">
    <location>
        <begin position="12"/>
        <end position="35"/>
    </location>
</feature>
<feature type="transmembrane region" description="Helical" evidence="1">
    <location>
        <begin position="97"/>
        <end position="119"/>
    </location>
</feature>
<accession>A0A1D7TMN9</accession>